<dbReference type="Gene3D" id="3.40.50.620">
    <property type="entry name" value="HUPs"/>
    <property type="match status" value="1"/>
</dbReference>
<name>F2KNG5_ARCVS</name>
<proteinExistence type="inferred from homology"/>
<dbReference type="SUPFAM" id="SSF50715">
    <property type="entry name" value="Ribosomal protein L25-like"/>
    <property type="match status" value="1"/>
</dbReference>
<dbReference type="SUPFAM" id="SSF52374">
    <property type="entry name" value="Nucleotidylyl transferase"/>
    <property type="match status" value="1"/>
</dbReference>
<dbReference type="NCBIfam" id="NF003169">
    <property type="entry name" value="PRK04156.1"/>
    <property type="match status" value="1"/>
</dbReference>
<dbReference type="Gene3D" id="2.40.240.10">
    <property type="entry name" value="Ribosomal Protein L25, Chain P"/>
    <property type="match status" value="1"/>
</dbReference>
<evidence type="ECO:0000256" key="4">
    <source>
        <dbReference type="ARBA" id="ARBA00022598"/>
    </source>
</evidence>
<evidence type="ECO:0000313" key="14">
    <source>
        <dbReference type="Proteomes" id="UP000008136"/>
    </source>
</evidence>
<dbReference type="InterPro" id="IPR020059">
    <property type="entry name" value="Glu/Gln-tRNA-synth_Ib_codon-bd"/>
</dbReference>
<comment type="function">
    <text evidence="10">Catalyzes the attachment of glutamate to tRNA(Glu) in a two-step reaction: glutamate is first activated by ATP to form Glu-AMP and then transferred to the acceptor end of tRNA(Glu).</text>
</comment>
<dbReference type="GO" id="GO:0005524">
    <property type="term" value="F:ATP binding"/>
    <property type="evidence" value="ECO:0007669"/>
    <property type="project" value="UniProtKB-UniRule"/>
</dbReference>
<dbReference type="HOGENOM" id="CLU_001882_1_3_2"/>
<dbReference type="STRING" id="693661.Arcve_1363"/>
<comment type="catalytic activity">
    <reaction evidence="9 10">
        <text>tRNA(Glu) + L-glutamate + ATP = L-glutamyl-tRNA(Glu) + AMP + diphosphate</text>
        <dbReference type="Rhea" id="RHEA:23540"/>
        <dbReference type="Rhea" id="RHEA-COMP:9663"/>
        <dbReference type="Rhea" id="RHEA-COMP:9680"/>
        <dbReference type="ChEBI" id="CHEBI:29985"/>
        <dbReference type="ChEBI" id="CHEBI:30616"/>
        <dbReference type="ChEBI" id="CHEBI:33019"/>
        <dbReference type="ChEBI" id="CHEBI:78442"/>
        <dbReference type="ChEBI" id="CHEBI:78520"/>
        <dbReference type="ChEBI" id="CHEBI:456215"/>
        <dbReference type="EC" id="6.1.1.17"/>
    </reaction>
</comment>
<reference evidence="13 14" key="1">
    <citation type="submission" date="2011-03" db="EMBL/GenBank/DDBJ databases">
        <title>The complete genome of Archaeoglobus veneficus SNP6.</title>
        <authorList>
            <consortium name="US DOE Joint Genome Institute (JGI-PGF)"/>
            <person name="Lucas S."/>
            <person name="Copeland A."/>
            <person name="Lapidus A."/>
            <person name="Bruce D."/>
            <person name="Goodwin L."/>
            <person name="Pitluck S."/>
            <person name="Kyrpides N."/>
            <person name="Mavromatis K."/>
            <person name="Pagani I."/>
            <person name="Ivanova N."/>
            <person name="Mikhailova N."/>
            <person name="Lu M."/>
            <person name="Detter J.C."/>
            <person name="Tapia R."/>
            <person name="Han C."/>
            <person name="Land M."/>
            <person name="Hauser L."/>
            <person name="Markowitz V."/>
            <person name="Cheng J.-F."/>
            <person name="Hugenholtz P."/>
            <person name="Woyke T."/>
            <person name="Wu D."/>
            <person name="Spring S."/>
            <person name="Brambilla E."/>
            <person name="Klenk H.-P."/>
            <person name="Eisen J.A."/>
        </authorList>
    </citation>
    <scope>NUCLEOTIDE SEQUENCE [LARGE SCALE GENOMIC DNA]</scope>
    <source>
        <strain>SNP6</strain>
    </source>
</reference>
<dbReference type="InterPro" id="IPR004526">
    <property type="entry name" value="Glu-tRNA-synth_arc/euk"/>
</dbReference>
<gene>
    <name evidence="10" type="primary">gltX</name>
    <name evidence="13" type="ordered locus">Arcve_1363</name>
</gene>
<dbReference type="eggNOG" id="arCOG04302">
    <property type="taxonomic scope" value="Archaea"/>
</dbReference>
<feature type="domain" description="Glutamyl/glutaminyl-tRNA synthetase class Ib anti-codon binding" evidence="12">
    <location>
        <begin position="396"/>
        <end position="474"/>
    </location>
</feature>
<comment type="subcellular location">
    <subcellularLocation>
        <location evidence="1 10">Cytoplasm</location>
    </subcellularLocation>
</comment>
<keyword evidence="3 10" id="KW-0963">Cytoplasm</keyword>
<dbReference type="InterPro" id="IPR050132">
    <property type="entry name" value="Gln/Glu-tRNA_Ligase"/>
</dbReference>
<evidence type="ECO:0000259" key="11">
    <source>
        <dbReference type="Pfam" id="PF00749"/>
    </source>
</evidence>
<evidence type="ECO:0000256" key="7">
    <source>
        <dbReference type="ARBA" id="ARBA00022917"/>
    </source>
</evidence>
<dbReference type="EMBL" id="CP002588">
    <property type="protein sequence ID" value="AEA47367.1"/>
    <property type="molecule type" value="Genomic_DNA"/>
</dbReference>
<dbReference type="PRINTS" id="PR00987">
    <property type="entry name" value="TRNASYNTHGLU"/>
</dbReference>
<evidence type="ECO:0000256" key="3">
    <source>
        <dbReference type="ARBA" id="ARBA00022490"/>
    </source>
</evidence>
<dbReference type="GO" id="GO:0005829">
    <property type="term" value="C:cytosol"/>
    <property type="evidence" value="ECO:0007669"/>
    <property type="project" value="TreeGrafter"/>
</dbReference>
<organism evidence="13 14">
    <name type="scientific">Archaeoglobus veneficus (strain DSM 11195 / SNP6)</name>
    <dbReference type="NCBI Taxonomy" id="693661"/>
    <lineage>
        <taxon>Archaea</taxon>
        <taxon>Methanobacteriati</taxon>
        <taxon>Methanobacteriota</taxon>
        <taxon>Archaeoglobi</taxon>
        <taxon>Archaeoglobales</taxon>
        <taxon>Archaeoglobaceae</taxon>
        <taxon>Archaeoglobus</taxon>
    </lineage>
</organism>
<dbReference type="KEGG" id="ave:Arcve_1363"/>
<evidence type="ECO:0000256" key="9">
    <source>
        <dbReference type="ARBA" id="ARBA00048351"/>
    </source>
</evidence>
<evidence type="ECO:0000256" key="5">
    <source>
        <dbReference type="ARBA" id="ARBA00022741"/>
    </source>
</evidence>
<keyword evidence="6 10" id="KW-0067">ATP-binding</keyword>
<keyword evidence="5 10" id="KW-0547">Nucleotide-binding</keyword>
<dbReference type="AlphaFoldDB" id="F2KNG5"/>
<dbReference type="NCBIfam" id="TIGR00463">
    <property type="entry name" value="gltX_arch"/>
    <property type="match status" value="1"/>
</dbReference>
<dbReference type="EC" id="6.1.1.17" evidence="10"/>
<accession>F2KNG5</accession>
<evidence type="ECO:0000256" key="2">
    <source>
        <dbReference type="ARBA" id="ARBA00008927"/>
    </source>
</evidence>
<sequence length="555" mass="64405">MKYVVQNAAKYGKPNDKAVMGKIMAEVPELRSKAKEVLELVRQCIAEFESLDDAAKAKLFEKYAKEEKKEAKERGLPELEGAEKGKVVMRFAPNPNGPATMGSARGIVVNSEYVRMYDGKFILRFDDTDPRTKRPMLEAYDWYLEDCEWLDAKPHEVLYASKRIPIYYEHVEKLLEMEKAYPCFCSREEFKKYRDAGVECPHRNTPKEDALDVWQKMLDGVYKEGEVVIRIKTDMQHKDPAIRDWVAFRIIYESHPLVGDAYHVYPTLDFESAIEDHINGITHIIRGKDLIDSERRQRYVYEYFGWEYPITKHWGRVSIHEFGKLSTSTIRKAIEAGEFTGWDDPRLPTLRALRRRGFQPEAIRKFFISLGVGENDVSVSMKNLYAENRKIVDPIANRYFFVWDPVRIRIEGVEPDEVTKEVKLPLNPSRSEAGFRILNGSSEVYISKDDFERFSEGEIIRLKEFCNIRLEDKEKGIFSFVGWGLEGIKKGKNIIHWLPDGETIPCIVLGIERNYKGLAEKNAVKDVGKVVQFERFAFCRIESFDETLKAVYTHP</sequence>
<feature type="short sequence motif" description="'HIGH' region" evidence="10">
    <location>
        <begin position="93"/>
        <end position="103"/>
    </location>
</feature>
<dbReference type="InterPro" id="IPR011035">
    <property type="entry name" value="Ribosomal_bL25/Gln-tRNA_synth"/>
</dbReference>
<dbReference type="InterPro" id="IPR014729">
    <property type="entry name" value="Rossmann-like_a/b/a_fold"/>
</dbReference>
<dbReference type="Pfam" id="PF03950">
    <property type="entry name" value="tRNA-synt_1c_C"/>
    <property type="match status" value="1"/>
</dbReference>
<dbReference type="InterPro" id="IPR000924">
    <property type="entry name" value="Glu/Gln-tRNA-synth"/>
</dbReference>
<dbReference type="InterPro" id="IPR020056">
    <property type="entry name" value="Rbsml_bL25/Gln-tRNA_synth_N"/>
</dbReference>
<dbReference type="CDD" id="cd09287">
    <property type="entry name" value="GluRS_non_core"/>
    <property type="match status" value="1"/>
</dbReference>
<dbReference type="GO" id="GO:0043604">
    <property type="term" value="P:amide biosynthetic process"/>
    <property type="evidence" value="ECO:0007669"/>
    <property type="project" value="TreeGrafter"/>
</dbReference>
<feature type="domain" description="Glutamyl/glutaminyl-tRNA synthetase class Ib catalytic" evidence="11">
    <location>
        <begin position="86"/>
        <end position="391"/>
    </location>
</feature>
<evidence type="ECO:0000256" key="1">
    <source>
        <dbReference type="ARBA" id="ARBA00004496"/>
    </source>
</evidence>
<dbReference type="Gene3D" id="2.40.240.100">
    <property type="match status" value="1"/>
</dbReference>
<evidence type="ECO:0000259" key="12">
    <source>
        <dbReference type="Pfam" id="PF03950"/>
    </source>
</evidence>
<evidence type="ECO:0000256" key="8">
    <source>
        <dbReference type="ARBA" id="ARBA00023146"/>
    </source>
</evidence>
<dbReference type="Pfam" id="PF00749">
    <property type="entry name" value="tRNA-synt_1c"/>
    <property type="match status" value="1"/>
</dbReference>
<dbReference type="Proteomes" id="UP000008136">
    <property type="component" value="Chromosome"/>
</dbReference>
<dbReference type="GO" id="GO:0004818">
    <property type="term" value="F:glutamate-tRNA ligase activity"/>
    <property type="evidence" value="ECO:0007669"/>
    <property type="project" value="UniProtKB-UniRule"/>
</dbReference>
<dbReference type="GO" id="GO:0006424">
    <property type="term" value="P:glutamyl-tRNA aminoacylation"/>
    <property type="evidence" value="ECO:0007669"/>
    <property type="project" value="UniProtKB-UniRule"/>
</dbReference>
<keyword evidence="4 10" id="KW-0436">Ligase</keyword>
<dbReference type="FunFam" id="3.40.50.620:FF:000222">
    <property type="entry name" value="Glutamate--tRNA ligase"/>
    <property type="match status" value="1"/>
</dbReference>
<comment type="similarity">
    <text evidence="2 10">Belongs to the class-I aminoacyl-tRNA synthetase family. Glutamate--tRNA ligase type 2 subfamily.</text>
</comment>
<evidence type="ECO:0000313" key="13">
    <source>
        <dbReference type="EMBL" id="AEA47367.1"/>
    </source>
</evidence>
<protein>
    <recommendedName>
        <fullName evidence="10">Glutamate--tRNA ligase</fullName>
        <ecNumber evidence="10">6.1.1.17</ecNumber>
    </recommendedName>
    <alternativeName>
        <fullName evidence="10">Glutamyl-tRNA synthetase</fullName>
        <shortName evidence="10">GluRS</shortName>
    </alternativeName>
</protein>
<evidence type="ECO:0000256" key="10">
    <source>
        <dbReference type="HAMAP-Rule" id="MF_02076"/>
    </source>
</evidence>
<evidence type="ECO:0000256" key="6">
    <source>
        <dbReference type="ARBA" id="ARBA00022840"/>
    </source>
</evidence>
<keyword evidence="14" id="KW-1185">Reference proteome</keyword>
<keyword evidence="8 10" id="KW-0030">Aminoacyl-tRNA synthetase</keyword>
<dbReference type="PANTHER" id="PTHR43097">
    <property type="entry name" value="GLUTAMINE-TRNA LIGASE"/>
    <property type="match status" value="1"/>
</dbReference>
<dbReference type="PANTHER" id="PTHR43097:SF5">
    <property type="entry name" value="GLUTAMATE--TRNA LIGASE"/>
    <property type="match status" value="1"/>
</dbReference>
<dbReference type="HAMAP" id="MF_02076">
    <property type="entry name" value="Glu_tRNA_synth_type2"/>
    <property type="match status" value="1"/>
</dbReference>
<keyword evidence="7 10" id="KW-0648">Protein biosynthesis</keyword>
<dbReference type="InterPro" id="IPR020058">
    <property type="entry name" value="Glu/Gln-tRNA-synth_Ib_cat-dom"/>
</dbReference>